<accession>E9CPX6</accession>
<proteinExistence type="predicted"/>
<feature type="transmembrane region" description="Helical" evidence="1">
    <location>
        <begin position="45"/>
        <end position="78"/>
    </location>
</feature>
<gene>
    <name evidence="2" type="ORF">SSYM_2628</name>
</gene>
<dbReference type="AlphaFoldDB" id="E9CPX6"/>
<dbReference type="EMBL" id="GL636126">
    <property type="protein sequence ID" value="EFW11532.1"/>
    <property type="molecule type" value="Genomic_DNA"/>
</dbReference>
<sequence length="121" mass="13839">MTGTKDKTKTLAFFIAEVLLYLHSAAVQFHHLTGFELVRTAEDKPWLVCCCTPVTFLAMARYAVTVALVFTIFSVFFVQVKMPITTGIFGTGKRPRSQIFWFIVRFQFLYSEPLLTFVIQS</sequence>
<keyword evidence="3" id="KW-1185">Reference proteome</keyword>
<organism evidence="2 3">
    <name type="scientific">Serratia symbiotica str. Tucson</name>
    <dbReference type="NCBI Taxonomy" id="914128"/>
    <lineage>
        <taxon>Bacteria</taxon>
        <taxon>Pseudomonadati</taxon>
        <taxon>Pseudomonadota</taxon>
        <taxon>Gammaproteobacteria</taxon>
        <taxon>Enterobacterales</taxon>
        <taxon>Yersiniaceae</taxon>
        <taxon>Serratia</taxon>
        <taxon>Serratia symbiotica</taxon>
    </lineage>
</organism>
<keyword evidence="1" id="KW-0472">Membrane</keyword>
<evidence type="ECO:0000313" key="3">
    <source>
        <dbReference type="Proteomes" id="UP000013568"/>
    </source>
</evidence>
<dbReference type="Proteomes" id="UP000013568">
    <property type="component" value="Unassembled WGS sequence"/>
</dbReference>
<feature type="transmembrane region" description="Helical" evidence="1">
    <location>
        <begin position="12"/>
        <end position="33"/>
    </location>
</feature>
<dbReference type="HOGENOM" id="CLU_2036445_0_0_6"/>
<protein>
    <submittedName>
        <fullName evidence="2">Uncharacterized protein</fullName>
    </submittedName>
</protein>
<name>E9CPX6_9GAMM</name>
<keyword evidence="1" id="KW-0812">Transmembrane</keyword>
<keyword evidence="1" id="KW-1133">Transmembrane helix</keyword>
<reference evidence="3" key="1">
    <citation type="journal article" date="2011" name="Genome Biol. Evol.">
        <title>Massive genomic decay in Serratia symbiotica, a recently evolved symbiont of aphids.</title>
        <authorList>
            <person name="Burke G.R."/>
            <person name="Moran N.A."/>
        </authorList>
    </citation>
    <scope>NUCLEOTIDE SEQUENCE [LARGE SCALE GENOMIC DNA]</scope>
    <source>
        <strain evidence="3">Tucson</strain>
    </source>
</reference>
<evidence type="ECO:0000313" key="2">
    <source>
        <dbReference type="EMBL" id="EFW11532.1"/>
    </source>
</evidence>
<evidence type="ECO:0000256" key="1">
    <source>
        <dbReference type="SAM" id="Phobius"/>
    </source>
</evidence>